<accession>A0A543I694</accession>
<proteinExistence type="predicted"/>
<dbReference type="RefSeq" id="WP_141916119.1">
    <property type="nucleotide sequence ID" value="NZ_BAAAYS010000019.1"/>
</dbReference>
<keyword evidence="1" id="KW-0732">Signal</keyword>
<feature type="signal peptide" evidence="1">
    <location>
        <begin position="1"/>
        <end position="23"/>
    </location>
</feature>
<sequence length="72" mass="7026">MAAATAGTLVAGMLALGTSPASAYQPTTSDGATFTMPSGVTVTTTVENGGHGIPSLSSTAPVDMYFASRNGT</sequence>
<gene>
    <name evidence="2" type="ORF">FB466_0883</name>
</gene>
<evidence type="ECO:0000313" key="3">
    <source>
        <dbReference type="Proteomes" id="UP000318331"/>
    </source>
</evidence>
<evidence type="ECO:0000313" key="2">
    <source>
        <dbReference type="EMBL" id="TQM66061.1"/>
    </source>
</evidence>
<evidence type="ECO:0000256" key="1">
    <source>
        <dbReference type="SAM" id="SignalP"/>
    </source>
</evidence>
<keyword evidence="3" id="KW-1185">Reference proteome</keyword>
<organism evidence="2 3">
    <name type="scientific">Klugiella xanthotipulae</name>
    <dbReference type="NCBI Taxonomy" id="244735"/>
    <lineage>
        <taxon>Bacteria</taxon>
        <taxon>Bacillati</taxon>
        <taxon>Actinomycetota</taxon>
        <taxon>Actinomycetes</taxon>
        <taxon>Micrococcales</taxon>
        <taxon>Microbacteriaceae</taxon>
        <taxon>Klugiella</taxon>
    </lineage>
</organism>
<comment type="caution">
    <text evidence="2">The sequence shown here is derived from an EMBL/GenBank/DDBJ whole genome shotgun (WGS) entry which is preliminary data.</text>
</comment>
<reference evidence="2 3" key="1">
    <citation type="submission" date="2019-06" db="EMBL/GenBank/DDBJ databases">
        <title>Sequencing the genomes of 1000 actinobacteria strains.</title>
        <authorList>
            <person name="Klenk H.-P."/>
        </authorList>
    </citation>
    <scope>NUCLEOTIDE SEQUENCE [LARGE SCALE GENOMIC DNA]</scope>
    <source>
        <strain evidence="2 3">DSM 18031</strain>
    </source>
</reference>
<dbReference type="Proteomes" id="UP000318331">
    <property type="component" value="Unassembled WGS sequence"/>
</dbReference>
<dbReference type="EMBL" id="VFPN01000001">
    <property type="protein sequence ID" value="TQM66061.1"/>
    <property type="molecule type" value="Genomic_DNA"/>
</dbReference>
<feature type="chain" id="PRO_5022218478" evidence="1">
    <location>
        <begin position="24"/>
        <end position="72"/>
    </location>
</feature>
<dbReference type="AlphaFoldDB" id="A0A543I694"/>
<name>A0A543I694_9MICO</name>
<protein>
    <submittedName>
        <fullName evidence="2">Uncharacterized protein</fullName>
    </submittedName>
</protein>